<organism evidence="2 3">
    <name type="scientific">Stylophora pistillata</name>
    <name type="common">Smooth cauliflower coral</name>
    <dbReference type="NCBI Taxonomy" id="50429"/>
    <lineage>
        <taxon>Eukaryota</taxon>
        <taxon>Metazoa</taxon>
        <taxon>Cnidaria</taxon>
        <taxon>Anthozoa</taxon>
        <taxon>Hexacorallia</taxon>
        <taxon>Scleractinia</taxon>
        <taxon>Astrocoeniina</taxon>
        <taxon>Pocilloporidae</taxon>
        <taxon>Stylophora</taxon>
    </lineage>
</organism>
<protein>
    <submittedName>
        <fullName evidence="2">Uncharacterized protein</fullName>
    </submittedName>
</protein>
<reference evidence="3" key="1">
    <citation type="journal article" date="2017" name="bioRxiv">
        <title>Comparative analysis of the genomes of Stylophora pistillata and Acropora digitifera provides evidence for extensive differences between species of corals.</title>
        <authorList>
            <person name="Voolstra C.R."/>
            <person name="Li Y."/>
            <person name="Liew Y.J."/>
            <person name="Baumgarten S."/>
            <person name="Zoccola D."/>
            <person name="Flot J.-F."/>
            <person name="Tambutte S."/>
            <person name="Allemand D."/>
            <person name="Aranda M."/>
        </authorList>
    </citation>
    <scope>NUCLEOTIDE SEQUENCE [LARGE SCALE GENOMIC DNA]</scope>
</reference>
<comment type="caution">
    <text evidence="2">The sequence shown here is derived from an EMBL/GenBank/DDBJ whole genome shotgun (WGS) entry which is preliminary data.</text>
</comment>
<name>A0A2B4S2Z8_STYPI</name>
<feature type="region of interest" description="Disordered" evidence="1">
    <location>
        <begin position="167"/>
        <end position="194"/>
    </location>
</feature>
<evidence type="ECO:0000256" key="1">
    <source>
        <dbReference type="SAM" id="MobiDB-lite"/>
    </source>
</evidence>
<feature type="region of interest" description="Disordered" evidence="1">
    <location>
        <begin position="309"/>
        <end position="330"/>
    </location>
</feature>
<evidence type="ECO:0000313" key="3">
    <source>
        <dbReference type="Proteomes" id="UP000225706"/>
    </source>
</evidence>
<evidence type="ECO:0000313" key="2">
    <source>
        <dbReference type="EMBL" id="PFX25074.1"/>
    </source>
</evidence>
<accession>A0A2B4S2Z8</accession>
<gene>
    <name evidence="2" type="ORF">AWC38_SpisGene10291</name>
</gene>
<dbReference type="EMBL" id="LSMT01000160">
    <property type="protein sequence ID" value="PFX25074.1"/>
    <property type="molecule type" value="Genomic_DNA"/>
</dbReference>
<feature type="compositionally biased region" description="Polar residues" evidence="1">
    <location>
        <begin position="182"/>
        <end position="194"/>
    </location>
</feature>
<proteinExistence type="predicted"/>
<sequence length="330" mass="37604">MTREDLIKECRGCNLPTDGLLKPSLYSKLRKELKGIQWVPALCFPNQTTYLQDLNLAQYEVVPVEPLHDLKEHINNLLKELPKHLTNKEKVLFEKARRVVLLISSQRLESLPHIFLTSQTLSFLKSYLKMKCTRHTLSRLVIFFFVEKEYGGTQMKRALDDPWALDDHRNDEEHNDSLQCPDYTNDTQESVDQESLNQESICNNLVIISNIEAAELSDNECDEVHVDAGGCGDEGADVDSYGHCDSGGVENTDVIHSHEANLHQVEDHSKKKNRSKQSWGWHRLGNKYIGNQACHICFKIIGSDTSCKYPRQGQESPSQEGKLSKKILSK</sequence>
<feature type="compositionally biased region" description="Basic and acidic residues" evidence="1">
    <location>
        <begin position="167"/>
        <end position="176"/>
    </location>
</feature>
<keyword evidence="3" id="KW-1185">Reference proteome</keyword>
<dbReference type="AlphaFoldDB" id="A0A2B4S2Z8"/>
<dbReference type="Proteomes" id="UP000225706">
    <property type="component" value="Unassembled WGS sequence"/>
</dbReference>